<sequence>MAAVTRFFLAIGLAWDNIAHWSASSGGAGGASFPVAGDTAIFDDFSGNCTLTANAAALLLKLGDTGGAYTGTFNGGGQDVA</sequence>
<comment type="caution">
    <text evidence="1">The sequence shown here is derived from an EMBL/GenBank/DDBJ whole genome shotgun (WGS) entry which is preliminary data.</text>
</comment>
<dbReference type="EMBL" id="LAZR01046979">
    <property type="protein sequence ID" value="KKK95279.1"/>
    <property type="molecule type" value="Genomic_DNA"/>
</dbReference>
<proteinExistence type="predicted"/>
<name>A0A0F9BY26_9ZZZZ</name>
<organism evidence="1">
    <name type="scientific">marine sediment metagenome</name>
    <dbReference type="NCBI Taxonomy" id="412755"/>
    <lineage>
        <taxon>unclassified sequences</taxon>
        <taxon>metagenomes</taxon>
        <taxon>ecological metagenomes</taxon>
    </lineage>
</organism>
<dbReference type="AlphaFoldDB" id="A0A0F9BY26"/>
<reference evidence="1" key="1">
    <citation type="journal article" date="2015" name="Nature">
        <title>Complex archaea that bridge the gap between prokaryotes and eukaryotes.</title>
        <authorList>
            <person name="Spang A."/>
            <person name="Saw J.H."/>
            <person name="Jorgensen S.L."/>
            <person name="Zaremba-Niedzwiedzka K."/>
            <person name="Martijn J."/>
            <person name="Lind A.E."/>
            <person name="van Eijk R."/>
            <person name="Schleper C."/>
            <person name="Guy L."/>
            <person name="Ettema T.J."/>
        </authorList>
    </citation>
    <scope>NUCLEOTIDE SEQUENCE</scope>
</reference>
<accession>A0A0F9BY26</accession>
<gene>
    <name evidence="1" type="ORF">LCGC14_2674430</name>
</gene>
<evidence type="ECO:0000313" key="1">
    <source>
        <dbReference type="EMBL" id="KKK95279.1"/>
    </source>
</evidence>
<protein>
    <submittedName>
        <fullName evidence="1">Uncharacterized protein</fullName>
    </submittedName>
</protein>